<sequence>MSTRSLNIIIAASLAFNVFFVGAAGGALLWYSFGHNRLAQSGQGLRFAAQHLSAPQQKIFRQMLNRARHDAAADVEAARNGRAQLSTLLAADAIDQPAVDAQLEVVRKADFNVRIAVEKAVIDFAGTLTPDERRIFVQDLRGRGAMLRNAAQKKAP</sequence>
<evidence type="ECO:0000313" key="3">
    <source>
        <dbReference type="Proteomes" id="UP001548832"/>
    </source>
</evidence>
<reference evidence="2 3" key="1">
    <citation type="submission" date="2024-06" db="EMBL/GenBank/DDBJ databases">
        <authorList>
            <person name="Kim D.-U."/>
        </authorList>
    </citation>
    <scope>NUCLEOTIDE SEQUENCE [LARGE SCALE GENOMIC DNA]</scope>
    <source>
        <strain evidence="2 3">KACC15460</strain>
    </source>
</reference>
<dbReference type="InterPro" id="IPR025961">
    <property type="entry name" value="Metal_resist"/>
</dbReference>
<keyword evidence="3" id="KW-1185">Reference proteome</keyword>
<organism evidence="2 3">
    <name type="scientific">Mesorhizobium shangrilense</name>
    <dbReference type="NCBI Taxonomy" id="460060"/>
    <lineage>
        <taxon>Bacteria</taxon>
        <taxon>Pseudomonadati</taxon>
        <taxon>Pseudomonadota</taxon>
        <taxon>Alphaproteobacteria</taxon>
        <taxon>Hyphomicrobiales</taxon>
        <taxon>Phyllobacteriaceae</taxon>
        <taxon>Mesorhizobium</taxon>
    </lineage>
</organism>
<dbReference type="Gene3D" id="1.20.120.1490">
    <property type="match status" value="1"/>
</dbReference>
<dbReference type="Proteomes" id="UP001548832">
    <property type="component" value="Unassembled WGS sequence"/>
</dbReference>
<protein>
    <submittedName>
        <fullName evidence="2">Periplasmic heavy metal sensor</fullName>
    </submittedName>
</protein>
<keyword evidence="1" id="KW-1133">Transmembrane helix</keyword>
<accession>A0ABV2D6H4</accession>
<gene>
    <name evidence="2" type="ORF">ABVQ20_01375</name>
</gene>
<evidence type="ECO:0000313" key="2">
    <source>
        <dbReference type="EMBL" id="MET2825620.1"/>
    </source>
</evidence>
<evidence type="ECO:0000256" key="1">
    <source>
        <dbReference type="SAM" id="Phobius"/>
    </source>
</evidence>
<dbReference type="RefSeq" id="WP_354457707.1">
    <property type="nucleotide sequence ID" value="NZ_JBEWSZ010000001.1"/>
</dbReference>
<dbReference type="EMBL" id="JBEWSZ010000001">
    <property type="protein sequence ID" value="MET2825620.1"/>
    <property type="molecule type" value="Genomic_DNA"/>
</dbReference>
<comment type="caution">
    <text evidence="2">The sequence shown here is derived from an EMBL/GenBank/DDBJ whole genome shotgun (WGS) entry which is preliminary data.</text>
</comment>
<dbReference type="Pfam" id="PF13801">
    <property type="entry name" value="Metal_resist"/>
    <property type="match status" value="1"/>
</dbReference>
<keyword evidence="1" id="KW-0472">Membrane</keyword>
<proteinExistence type="predicted"/>
<feature type="transmembrane region" description="Helical" evidence="1">
    <location>
        <begin position="6"/>
        <end position="31"/>
    </location>
</feature>
<keyword evidence="1" id="KW-0812">Transmembrane</keyword>
<name>A0ABV2D6H4_9HYPH</name>